<keyword evidence="3 7" id="KW-0732">Signal</keyword>
<dbReference type="InterPro" id="IPR008758">
    <property type="entry name" value="Peptidase_S28"/>
</dbReference>
<evidence type="ECO:0000313" key="9">
    <source>
        <dbReference type="WBParaSite" id="Pan_g18995.t1"/>
    </source>
</evidence>
<keyword evidence="5" id="KW-0720">Serine protease</keyword>
<evidence type="ECO:0000256" key="5">
    <source>
        <dbReference type="ARBA" id="ARBA00022825"/>
    </source>
</evidence>
<dbReference type="AlphaFoldDB" id="A0A7E4VBZ4"/>
<feature type="signal peptide" evidence="7">
    <location>
        <begin position="1"/>
        <end position="19"/>
    </location>
</feature>
<dbReference type="Proteomes" id="UP000492821">
    <property type="component" value="Unassembled WGS sequence"/>
</dbReference>
<evidence type="ECO:0000256" key="1">
    <source>
        <dbReference type="ARBA" id="ARBA00011079"/>
    </source>
</evidence>
<dbReference type="FunFam" id="1.20.120.980:FF:000007">
    <property type="entry name" value="Predicted protein"/>
    <property type="match status" value="1"/>
</dbReference>
<evidence type="ECO:0000313" key="8">
    <source>
        <dbReference type="Proteomes" id="UP000492821"/>
    </source>
</evidence>
<dbReference type="Pfam" id="PF05577">
    <property type="entry name" value="Peptidase_S28"/>
    <property type="match status" value="1"/>
</dbReference>
<reference evidence="8" key="1">
    <citation type="journal article" date="2013" name="Genetics">
        <title>The draft genome and transcriptome of Panagrellus redivivus are shaped by the harsh demands of a free-living lifestyle.</title>
        <authorList>
            <person name="Srinivasan J."/>
            <person name="Dillman A.R."/>
            <person name="Macchietto M.G."/>
            <person name="Heikkinen L."/>
            <person name="Lakso M."/>
            <person name="Fracchia K.M."/>
            <person name="Antoshechkin I."/>
            <person name="Mortazavi A."/>
            <person name="Wong G."/>
            <person name="Sternberg P.W."/>
        </authorList>
    </citation>
    <scope>NUCLEOTIDE SEQUENCE [LARGE SCALE GENOMIC DNA]</scope>
    <source>
        <strain evidence="8">MT8872</strain>
    </source>
</reference>
<feature type="chain" id="PRO_5028903662" evidence="7">
    <location>
        <begin position="20"/>
        <end position="550"/>
    </location>
</feature>
<accession>A0A7E4VBZ4</accession>
<dbReference type="PANTHER" id="PTHR11010">
    <property type="entry name" value="PROTEASE S28 PRO-X CARBOXYPEPTIDASE-RELATED"/>
    <property type="match status" value="1"/>
</dbReference>
<evidence type="ECO:0000256" key="7">
    <source>
        <dbReference type="SAM" id="SignalP"/>
    </source>
</evidence>
<sequence length="550" mass="62549">MMKLYSVCIILLAIQPIFAALSDIPFKKPNRFHLHRKLPQYDNVNDGPKYNYTITYYPNMPVDHLKGSTQDTFALRYFYNLEHYKPGGPLFFYTGNEGYLESFAQNTGIMFDLAPLFGAALLFGEHRFYGYSYPYGNKSYSDIRYLRYFDVDQVFGDYVTLIRFFKRTQLKDTDAKVILFGGSYGGMLASWFRVAYPSISVGAWSSSAPDLYFPDTDVSVFEFSKLIKNTFQLSGCDPSRITNGWNALNNLTQTDEGRAAINRIFKLDNNSLVTSPYDYDFLVGWIETAISYMAMTDYPYSSSFLAPMPAWPVEVACTGLMETDPNTDEGLVAGLYAIANVYYNGTGTIAQTCFDKCADEHDALGSPDGWFWQTCTQITIQMCDAGPPNDLFFADCTPDNVNAGSIEECRYFEKRGWTKSMYNPKFVQNRYGFSFANATNIVFTSGKYDPWYSGCIKRAEYNLGDAWKRGIFVYEIDGSAHHLDLRQPNVCDPDNISNVRYQITEVLWCWAYPNDAKCANYPTKPKDLPAFAKKDADCRPVFNGYPWGQA</sequence>
<dbReference type="Gene3D" id="3.40.50.1820">
    <property type="entry name" value="alpha/beta hydrolase"/>
    <property type="match status" value="1"/>
</dbReference>
<evidence type="ECO:0000256" key="2">
    <source>
        <dbReference type="ARBA" id="ARBA00022670"/>
    </source>
</evidence>
<name>A0A7E4VBZ4_PANRE</name>
<dbReference type="GO" id="GO:0006508">
    <property type="term" value="P:proteolysis"/>
    <property type="evidence" value="ECO:0007669"/>
    <property type="project" value="UniProtKB-KW"/>
</dbReference>
<evidence type="ECO:0000256" key="3">
    <source>
        <dbReference type="ARBA" id="ARBA00022729"/>
    </source>
</evidence>
<dbReference type="Gene3D" id="1.20.120.980">
    <property type="entry name" value="Serine carboxypeptidase S28, SKS domain"/>
    <property type="match status" value="1"/>
</dbReference>
<comment type="similarity">
    <text evidence="1">Belongs to the peptidase S28 family.</text>
</comment>
<reference evidence="9" key="2">
    <citation type="submission" date="2020-10" db="UniProtKB">
        <authorList>
            <consortium name="WormBaseParasite"/>
        </authorList>
    </citation>
    <scope>IDENTIFICATION</scope>
</reference>
<dbReference type="GO" id="GO:0070008">
    <property type="term" value="F:serine-type exopeptidase activity"/>
    <property type="evidence" value="ECO:0007669"/>
    <property type="project" value="InterPro"/>
</dbReference>
<keyword evidence="2" id="KW-0645">Protease</keyword>
<keyword evidence="6" id="KW-0325">Glycoprotein</keyword>
<evidence type="ECO:0000256" key="4">
    <source>
        <dbReference type="ARBA" id="ARBA00022801"/>
    </source>
</evidence>
<proteinExistence type="inferred from homology"/>
<evidence type="ECO:0000256" key="6">
    <source>
        <dbReference type="ARBA" id="ARBA00023180"/>
    </source>
</evidence>
<dbReference type="SUPFAM" id="SSF53474">
    <property type="entry name" value="alpha/beta-Hydrolases"/>
    <property type="match status" value="2"/>
</dbReference>
<keyword evidence="4" id="KW-0378">Hydrolase</keyword>
<dbReference type="PANTHER" id="PTHR11010:SF104">
    <property type="entry name" value="SERINE PROTEASE PCP-1-RELATED"/>
    <property type="match status" value="1"/>
</dbReference>
<dbReference type="InterPro" id="IPR029058">
    <property type="entry name" value="AB_hydrolase_fold"/>
</dbReference>
<dbReference type="WBParaSite" id="Pan_g18995.t1">
    <property type="protein sequence ID" value="Pan_g18995.t1"/>
    <property type="gene ID" value="Pan_g18995"/>
</dbReference>
<dbReference type="GO" id="GO:0008239">
    <property type="term" value="F:dipeptidyl-peptidase activity"/>
    <property type="evidence" value="ECO:0007669"/>
    <property type="project" value="TreeGrafter"/>
</dbReference>
<protein>
    <submittedName>
        <fullName evidence="9">Lysosomal Pro-X carboxypeptidase</fullName>
    </submittedName>
</protein>
<keyword evidence="8" id="KW-1185">Reference proteome</keyword>
<organism evidence="8 9">
    <name type="scientific">Panagrellus redivivus</name>
    <name type="common">Microworm</name>
    <dbReference type="NCBI Taxonomy" id="6233"/>
    <lineage>
        <taxon>Eukaryota</taxon>
        <taxon>Metazoa</taxon>
        <taxon>Ecdysozoa</taxon>
        <taxon>Nematoda</taxon>
        <taxon>Chromadorea</taxon>
        <taxon>Rhabditida</taxon>
        <taxon>Tylenchina</taxon>
        <taxon>Panagrolaimomorpha</taxon>
        <taxon>Panagrolaimoidea</taxon>
        <taxon>Panagrolaimidae</taxon>
        <taxon>Panagrellus</taxon>
    </lineage>
</organism>
<dbReference type="InterPro" id="IPR042269">
    <property type="entry name" value="Ser_carbopepase_S28_SKS"/>
</dbReference>